<accession>D4DPV8</accession>
<proteinExistence type="predicted"/>
<dbReference type="AlphaFoldDB" id="D4DPV8"/>
<evidence type="ECO:0000313" key="3">
    <source>
        <dbReference type="Proteomes" id="UP000005536"/>
    </source>
</evidence>
<dbReference type="EMBL" id="ADBF01000029">
    <property type="protein sequence ID" value="EFE50062.1"/>
    <property type="molecule type" value="Genomic_DNA"/>
</dbReference>
<gene>
    <name evidence="2" type="ORF">NEIELOOT_01095</name>
</gene>
<comment type="caution">
    <text evidence="2">The sequence shown here is derived from an EMBL/GenBank/DDBJ whole genome shotgun (WGS) entry which is preliminary data.</text>
</comment>
<evidence type="ECO:0000256" key="1">
    <source>
        <dbReference type="SAM" id="MobiDB-lite"/>
    </source>
</evidence>
<feature type="region of interest" description="Disordered" evidence="1">
    <location>
        <begin position="1"/>
        <end position="28"/>
    </location>
</feature>
<sequence>MNHADGASRVEDENPPFSLTHPAAPVPKPLLKTARIVAAKQAA</sequence>
<evidence type="ECO:0000313" key="2">
    <source>
        <dbReference type="EMBL" id="EFE50062.1"/>
    </source>
</evidence>
<protein>
    <submittedName>
        <fullName evidence="2">Uncharacterized protein</fullName>
    </submittedName>
</protein>
<name>D4DPV8_NEIEG</name>
<reference evidence="2 3" key="1">
    <citation type="submission" date="2010-02" db="EMBL/GenBank/DDBJ databases">
        <authorList>
            <person name="Weinstock G."/>
            <person name="Sodergren E."/>
            <person name="Clifton S."/>
            <person name="Fulton L."/>
            <person name="Fulton B."/>
            <person name="Courtney L."/>
            <person name="Fronick C."/>
            <person name="Harrison M."/>
            <person name="Strong C."/>
            <person name="Farmer C."/>
            <person name="Delahaunty K."/>
            <person name="Markovic C."/>
            <person name="Hall O."/>
            <person name="Minx P."/>
            <person name="Tomlinson C."/>
            <person name="Mitreva M."/>
            <person name="Nelson J."/>
            <person name="Hou S."/>
            <person name="Wollam A."/>
            <person name="Pepin K.H."/>
            <person name="Johnson M."/>
            <person name="Bhonagiri V."/>
            <person name="Zhang X."/>
            <person name="Suruliraj S."/>
            <person name="Warren W."/>
            <person name="Chinwalla A."/>
            <person name="Mardis E.R."/>
            <person name="Wilson R.K."/>
        </authorList>
    </citation>
    <scope>NUCLEOTIDE SEQUENCE [LARGE SCALE GENOMIC DNA]</scope>
    <source>
        <strain evidence="2 3">ATCC 29315</strain>
    </source>
</reference>
<feature type="compositionally biased region" description="Basic and acidic residues" evidence="1">
    <location>
        <begin position="1"/>
        <end position="12"/>
    </location>
</feature>
<organism evidence="2 3">
    <name type="scientific">Neisseria elongata subsp. glycolytica ATCC 29315</name>
    <dbReference type="NCBI Taxonomy" id="546263"/>
    <lineage>
        <taxon>Bacteria</taxon>
        <taxon>Pseudomonadati</taxon>
        <taxon>Pseudomonadota</taxon>
        <taxon>Betaproteobacteria</taxon>
        <taxon>Neisseriales</taxon>
        <taxon>Neisseriaceae</taxon>
        <taxon>Neisseria</taxon>
    </lineage>
</organism>
<dbReference type="Proteomes" id="UP000005536">
    <property type="component" value="Unassembled WGS sequence"/>
</dbReference>